<sequence>MHGTSLLSRTTHPGDRKRAHRAQAFWPSRPPSRTVSAARAGPSGTCSSESDTALGASLAPRPLAGSRRRG</sequence>
<reference evidence="2" key="1">
    <citation type="submission" date="2023-04" db="EMBL/GenBank/DDBJ databases">
        <authorList>
            <consortium name="ELIXIR-Norway"/>
        </authorList>
    </citation>
    <scope>NUCLEOTIDE SEQUENCE [LARGE SCALE GENOMIC DNA]</scope>
</reference>
<keyword evidence="3" id="KW-1185">Reference proteome</keyword>
<dbReference type="Proteomes" id="UP001176941">
    <property type="component" value="Chromosome 12"/>
</dbReference>
<evidence type="ECO:0000313" key="2">
    <source>
        <dbReference type="EMBL" id="CAI9155029.1"/>
    </source>
</evidence>
<dbReference type="EMBL" id="OX459948">
    <property type="protein sequence ID" value="CAI9155029.1"/>
    <property type="molecule type" value="Genomic_DNA"/>
</dbReference>
<organism evidence="2 3">
    <name type="scientific">Rangifer tarandus platyrhynchus</name>
    <name type="common">Svalbard reindeer</name>
    <dbReference type="NCBI Taxonomy" id="3082113"/>
    <lineage>
        <taxon>Eukaryota</taxon>
        <taxon>Metazoa</taxon>
        <taxon>Chordata</taxon>
        <taxon>Craniata</taxon>
        <taxon>Vertebrata</taxon>
        <taxon>Euteleostomi</taxon>
        <taxon>Mammalia</taxon>
        <taxon>Eutheria</taxon>
        <taxon>Laurasiatheria</taxon>
        <taxon>Artiodactyla</taxon>
        <taxon>Ruminantia</taxon>
        <taxon>Pecora</taxon>
        <taxon>Cervidae</taxon>
        <taxon>Odocoileinae</taxon>
        <taxon>Rangifer</taxon>
    </lineage>
</organism>
<name>A0ABN8Y0B0_RANTA</name>
<evidence type="ECO:0000313" key="3">
    <source>
        <dbReference type="Proteomes" id="UP001176941"/>
    </source>
</evidence>
<feature type="compositionally biased region" description="Polar residues" evidence="1">
    <location>
        <begin position="1"/>
        <end position="11"/>
    </location>
</feature>
<accession>A0ABN8Y0B0</accession>
<proteinExistence type="predicted"/>
<gene>
    <name evidence="2" type="ORF">MRATA1EN1_LOCUS3991</name>
</gene>
<feature type="region of interest" description="Disordered" evidence="1">
    <location>
        <begin position="1"/>
        <end position="70"/>
    </location>
</feature>
<evidence type="ECO:0000256" key="1">
    <source>
        <dbReference type="SAM" id="MobiDB-lite"/>
    </source>
</evidence>
<protein>
    <submittedName>
        <fullName evidence="2">Uncharacterized protein</fullName>
    </submittedName>
</protein>